<evidence type="ECO:0000313" key="3">
    <source>
        <dbReference type="Proteomes" id="UP000315440"/>
    </source>
</evidence>
<keyword evidence="1" id="KW-1133">Transmembrane helix</keyword>
<accession>A0A5C5ZU53</accession>
<name>A0A5C5ZU53_9BACT</name>
<sequence length="211" mass="23606">MSDTPKPRTGPRFSLLSLLVLTAITVLVAVLWVELREVGPLRREVRRLREQSGLITVDDRTRPHALMLKSDSPFEWRWLVWLPESSGAVVRVANGGVPITGLPAEADDELPIRTTQEPLVVSYRIHRDPVDNWLYGTLSAEGRVAIEVGDDLAWPEFSPKVFLRGGVTEKTQSFAPGKPVELLRLRAAETTNVRMIPNPADGVMIWLEMKP</sequence>
<feature type="transmembrane region" description="Helical" evidence="1">
    <location>
        <begin position="12"/>
        <end position="33"/>
    </location>
</feature>
<keyword evidence="1" id="KW-0812">Transmembrane</keyword>
<proteinExistence type="predicted"/>
<keyword evidence="1" id="KW-0472">Membrane</keyword>
<protein>
    <submittedName>
        <fullName evidence="2">Uncharacterized protein</fullName>
    </submittedName>
</protein>
<dbReference type="OrthoDB" id="283167at2"/>
<reference evidence="2 3" key="1">
    <citation type="submission" date="2019-02" db="EMBL/GenBank/DDBJ databases">
        <title>Deep-cultivation of Planctomycetes and their phenomic and genomic characterization uncovers novel biology.</title>
        <authorList>
            <person name="Wiegand S."/>
            <person name="Jogler M."/>
            <person name="Boedeker C."/>
            <person name="Pinto D."/>
            <person name="Vollmers J."/>
            <person name="Rivas-Marin E."/>
            <person name="Kohn T."/>
            <person name="Peeters S.H."/>
            <person name="Heuer A."/>
            <person name="Rast P."/>
            <person name="Oberbeckmann S."/>
            <person name="Bunk B."/>
            <person name="Jeske O."/>
            <person name="Meyerdierks A."/>
            <person name="Storesund J.E."/>
            <person name="Kallscheuer N."/>
            <person name="Luecker S."/>
            <person name="Lage O.M."/>
            <person name="Pohl T."/>
            <person name="Merkel B.J."/>
            <person name="Hornburger P."/>
            <person name="Mueller R.-W."/>
            <person name="Bruemmer F."/>
            <person name="Labrenz M."/>
            <person name="Spormann A.M."/>
            <person name="Op Den Camp H."/>
            <person name="Overmann J."/>
            <person name="Amann R."/>
            <person name="Jetten M.S.M."/>
            <person name="Mascher T."/>
            <person name="Medema M.H."/>
            <person name="Devos D.P."/>
            <person name="Kaster A.-K."/>
            <person name="Ovreas L."/>
            <person name="Rohde M."/>
            <person name="Galperin M.Y."/>
            <person name="Jogler C."/>
        </authorList>
    </citation>
    <scope>NUCLEOTIDE SEQUENCE [LARGE SCALE GENOMIC DNA]</scope>
    <source>
        <strain evidence="2 3">Mal64</strain>
    </source>
</reference>
<keyword evidence="3" id="KW-1185">Reference proteome</keyword>
<dbReference type="AlphaFoldDB" id="A0A5C5ZU53"/>
<organism evidence="2 3">
    <name type="scientific">Pseudobythopirellula maris</name>
    <dbReference type="NCBI Taxonomy" id="2527991"/>
    <lineage>
        <taxon>Bacteria</taxon>
        <taxon>Pseudomonadati</taxon>
        <taxon>Planctomycetota</taxon>
        <taxon>Planctomycetia</taxon>
        <taxon>Pirellulales</taxon>
        <taxon>Lacipirellulaceae</taxon>
        <taxon>Pseudobythopirellula</taxon>
    </lineage>
</organism>
<comment type="caution">
    <text evidence="2">The sequence shown here is derived from an EMBL/GenBank/DDBJ whole genome shotgun (WGS) entry which is preliminary data.</text>
</comment>
<dbReference type="RefSeq" id="WP_146397640.1">
    <property type="nucleotide sequence ID" value="NZ_SJPQ01000001.1"/>
</dbReference>
<dbReference type="Proteomes" id="UP000315440">
    <property type="component" value="Unassembled WGS sequence"/>
</dbReference>
<evidence type="ECO:0000313" key="2">
    <source>
        <dbReference type="EMBL" id="TWT90615.1"/>
    </source>
</evidence>
<dbReference type="EMBL" id="SJPQ01000001">
    <property type="protein sequence ID" value="TWT90615.1"/>
    <property type="molecule type" value="Genomic_DNA"/>
</dbReference>
<gene>
    <name evidence="2" type="ORF">Mal64_10090</name>
</gene>
<evidence type="ECO:0000256" key="1">
    <source>
        <dbReference type="SAM" id="Phobius"/>
    </source>
</evidence>